<dbReference type="InterPro" id="IPR023393">
    <property type="entry name" value="START-like_dom_sf"/>
</dbReference>
<gene>
    <name evidence="1" type="ORF">DS079_13335</name>
</gene>
<sequence length="175" mass="19125">MADAQSLPADAPVPDEIVHSVLIDASAEKVFAVIREPGWFINDGEHREHEITTSGPVTHVVDPVHGSFQLAIEAHEPPNRVAFRWLGGGLGEISDAPNNTVEFVIDPAGTAARNRVRLTVRERGFAKLGLDEAVRRRNYEENLHGWQLELDLAKRLAENGRNGTGAPEAAEDAQE</sequence>
<organism evidence="1 2">
    <name type="scientific">Brachybacterium paraconglomeratum</name>
    <dbReference type="NCBI Taxonomy" id="173362"/>
    <lineage>
        <taxon>Bacteria</taxon>
        <taxon>Bacillati</taxon>
        <taxon>Actinomycetota</taxon>
        <taxon>Actinomycetes</taxon>
        <taxon>Micrococcales</taxon>
        <taxon>Dermabacteraceae</taxon>
        <taxon>Brachybacterium</taxon>
    </lineage>
</organism>
<dbReference type="Gene3D" id="3.30.530.20">
    <property type="match status" value="1"/>
</dbReference>
<accession>A0A3R8QM59</accession>
<dbReference type="Proteomes" id="UP000274327">
    <property type="component" value="Unassembled WGS sequence"/>
</dbReference>
<proteinExistence type="predicted"/>
<comment type="caution">
    <text evidence="1">The sequence shown here is derived from an EMBL/GenBank/DDBJ whole genome shotgun (WGS) entry which is preliminary data.</text>
</comment>
<keyword evidence="2" id="KW-1185">Reference proteome</keyword>
<dbReference type="AlphaFoldDB" id="A0A3R8QM59"/>
<dbReference type="SUPFAM" id="SSF55961">
    <property type="entry name" value="Bet v1-like"/>
    <property type="match status" value="1"/>
</dbReference>
<reference evidence="1 2" key="1">
    <citation type="submission" date="2018-07" db="EMBL/GenBank/DDBJ databases">
        <title>Brachybacteriurn paraconglorneratum KCTC 9916.</title>
        <authorList>
            <person name="Li Y."/>
        </authorList>
    </citation>
    <scope>NUCLEOTIDE SEQUENCE [LARGE SCALE GENOMIC DNA]</scope>
    <source>
        <strain evidence="1 2">KCTC 9916</strain>
    </source>
</reference>
<evidence type="ECO:0000313" key="1">
    <source>
        <dbReference type="EMBL" id="RRR17700.1"/>
    </source>
</evidence>
<dbReference type="GeneID" id="78122001"/>
<protein>
    <submittedName>
        <fullName evidence="1">Polyketide cyclase</fullName>
    </submittedName>
</protein>
<dbReference type="RefSeq" id="WP_126988353.1">
    <property type="nucleotide sequence ID" value="NZ_ML133859.1"/>
</dbReference>
<evidence type="ECO:0000313" key="2">
    <source>
        <dbReference type="Proteomes" id="UP000274327"/>
    </source>
</evidence>
<dbReference type="EMBL" id="QOCI01000011">
    <property type="protein sequence ID" value="RRR17700.1"/>
    <property type="molecule type" value="Genomic_DNA"/>
</dbReference>
<name>A0A3R8QM59_9MICO</name>